<gene>
    <name evidence="4" type="primary">tcrX_1</name>
    <name evidence="4" type="ORF">Poly24_22220</name>
</gene>
<dbReference type="Pfam" id="PF00072">
    <property type="entry name" value="Response_reg"/>
    <property type="match status" value="1"/>
</dbReference>
<dbReference type="CDD" id="cd16936">
    <property type="entry name" value="HATPase_RsbW-like"/>
    <property type="match status" value="1"/>
</dbReference>
<protein>
    <submittedName>
        <fullName evidence="4">Putative transcriptional regulatory protein TcrX</fullName>
    </submittedName>
</protein>
<keyword evidence="5" id="KW-1185">Reference proteome</keyword>
<dbReference type="SMART" id="SM00448">
    <property type="entry name" value="REC"/>
    <property type="match status" value="1"/>
</dbReference>
<dbReference type="AlphaFoldDB" id="A0A518JSJ1"/>
<name>A0A518JSJ1_9BACT</name>
<dbReference type="InterPro" id="IPR001789">
    <property type="entry name" value="Sig_transdc_resp-reg_receiver"/>
</dbReference>
<feature type="domain" description="Response regulatory" evidence="3">
    <location>
        <begin position="3"/>
        <end position="117"/>
    </location>
</feature>
<dbReference type="SUPFAM" id="SSF55874">
    <property type="entry name" value="ATPase domain of HSP90 chaperone/DNA topoisomerase II/histidine kinase"/>
    <property type="match status" value="1"/>
</dbReference>
<dbReference type="InterPro" id="IPR050595">
    <property type="entry name" value="Bact_response_regulator"/>
</dbReference>
<dbReference type="Proteomes" id="UP000315082">
    <property type="component" value="Chromosome"/>
</dbReference>
<evidence type="ECO:0000256" key="2">
    <source>
        <dbReference type="PROSITE-ProRule" id="PRU00169"/>
    </source>
</evidence>
<dbReference type="SUPFAM" id="SSF52172">
    <property type="entry name" value="CheY-like"/>
    <property type="match status" value="1"/>
</dbReference>
<reference evidence="4 5" key="1">
    <citation type="submission" date="2019-02" db="EMBL/GenBank/DDBJ databases">
        <title>Deep-cultivation of Planctomycetes and their phenomic and genomic characterization uncovers novel biology.</title>
        <authorList>
            <person name="Wiegand S."/>
            <person name="Jogler M."/>
            <person name="Boedeker C."/>
            <person name="Pinto D."/>
            <person name="Vollmers J."/>
            <person name="Rivas-Marin E."/>
            <person name="Kohn T."/>
            <person name="Peeters S.H."/>
            <person name="Heuer A."/>
            <person name="Rast P."/>
            <person name="Oberbeckmann S."/>
            <person name="Bunk B."/>
            <person name="Jeske O."/>
            <person name="Meyerdierks A."/>
            <person name="Storesund J.E."/>
            <person name="Kallscheuer N."/>
            <person name="Luecker S."/>
            <person name="Lage O.M."/>
            <person name="Pohl T."/>
            <person name="Merkel B.J."/>
            <person name="Hornburger P."/>
            <person name="Mueller R.-W."/>
            <person name="Bruemmer F."/>
            <person name="Labrenz M."/>
            <person name="Spormann A.M."/>
            <person name="Op den Camp H."/>
            <person name="Overmann J."/>
            <person name="Amann R."/>
            <person name="Jetten M.S.M."/>
            <person name="Mascher T."/>
            <person name="Medema M.H."/>
            <person name="Devos D.P."/>
            <person name="Kaster A.-K."/>
            <person name="Ovreas L."/>
            <person name="Rohde M."/>
            <person name="Galperin M.Y."/>
            <person name="Jogler C."/>
        </authorList>
    </citation>
    <scope>NUCLEOTIDE SEQUENCE [LARGE SCALE GENOMIC DNA]</scope>
    <source>
        <strain evidence="4 5">Poly24</strain>
    </source>
</reference>
<evidence type="ECO:0000256" key="1">
    <source>
        <dbReference type="ARBA" id="ARBA00022553"/>
    </source>
</evidence>
<dbReference type="RefSeq" id="WP_145094489.1">
    <property type="nucleotide sequence ID" value="NZ_CP036348.1"/>
</dbReference>
<dbReference type="PROSITE" id="PS50110">
    <property type="entry name" value="RESPONSE_REGULATORY"/>
    <property type="match status" value="1"/>
</dbReference>
<dbReference type="InterPro" id="IPR036890">
    <property type="entry name" value="HATPase_C_sf"/>
</dbReference>
<keyword evidence="1 2" id="KW-0597">Phosphoprotein</keyword>
<dbReference type="InterPro" id="IPR011006">
    <property type="entry name" value="CheY-like_superfamily"/>
</dbReference>
<dbReference type="OrthoDB" id="9770645at2"/>
<evidence type="ECO:0000313" key="4">
    <source>
        <dbReference type="EMBL" id="QDV68513.1"/>
    </source>
</evidence>
<dbReference type="PANTHER" id="PTHR44591:SF3">
    <property type="entry name" value="RESPONSE REGULATORY DOMAIN-CONTAINING PROTEIN"/>
    <property type="match status" value="1"/>
</dbReference>
<dbReference type="InterPro" id="IPR003594">
    <property type="entry name" value="HATPase_dom"/>
</dbReference>
<dbReference type="EMBL" id="CP036348">
    <property type="protein sequence ID" value="QDV68513.1"/>
    <property type="molecule type" value="Genomic_DNA"/>
</dbReference>
<dbReference type="KEGG" id="rcf:Poly24_22220"/>
<dbReference type="Gene3D" id="3.40.50.2300">
    <property type="match status" value="1"/>
</dbReference>
<dbReference type="PANTHER" id="PTHR44591">
    <property type="entry name" value="STRESS RESPONSE REGULATOR PROTEIN 1"/>
    <property type="match status" value="1"/>
</dbReference>
<sequence>MANILLAEDSPTQVVLLKSLLEEESHRVRVAGDGQVAMAMVAQQVPDVVVTDMQMPNMDGLELVKNLRHGYPQVPVILITAQDCDDLAVRALKEGAAAYLPKSRVDEELLESVAHVLSLLDTEMSYKNLIDCLDYYEFQFTLENDPKLIAPLVNLMQQMAAGIQYCDDVTRARIGMALEQALRNALYHGNLELSHDELVRDEELKVAGEPTLVDRRRSETPFNDRRIHFRAKLGHEMLQFTVRDDGPGFDCSAVQSPEHNGLDATGGRGLVLIQSFMDEIRFNDRGNEIKLISRVMEAAEV</sequence>
<evidence type="ECO:0000313" key="5">
    <source>
        <dbReference type="Proteomes" id="UP000315082"/>
    </source>
</evidence>
<dbReference type="Gene3D" id="3.30.565.10">
    <property type="entry name" value="Histidine kinase-like ATPase, C-terminal domain"/>
    <property type="match status" value="1"/>
</dbReference>
<accession>A0A518JSJ1</accession>
<dbReference type="Pfam" id="PF13581">
    <property type="entry name" value="HATPase_c_2"/>
    <property type="match status" value="1"/>
</dbReference>
<dbReference type="GO" id="GO:0000160">
    <property type="term" value="P:phosphorelay signal transduction system"/>
    <property type="evidence" value="ECO:0007669"/>
    <property type="project" value="InterPro"/>
</dbReference>
<dbReference type="CDD" id="cd00156">
    <property type="entry name" value="REC"/>
    <property type="match status" value="1"/>
</dbReference>
<proteinExistence type="predicted"/>
<organism evidence="4 5">
    <name type="scientific">Rosistilla carotiformis</name>
    <dbReference type="NCBI Taxonomy" id="2528017"/>
    <lineage>
        <taxon>Bacteria</taxon>
        <taxon>Pseudomonadati</taxon>
        <taxon>Planctomycetota</taxon>
        <taxon>Planctomycetia</taxon>
        <taxon>Pirellulales</taxon>
        <taxon>Pirellulaceae</taxon>
        <taxon>Rosistilla</taxon>
    </lineage>
</organism>
<evidence type="ECO:0000259" key="3">
    <source>
        <dbReference type="PROSITE" id="PS50110"/>
    </source>
</evidence>
<feature type="modified residue" description="4-aspartylphosphate" evidence="2">
    <location>
        <position position="52"/>
    </location>
</feature>